<dbReference type="PROSITE" id="PS51186">
    <property type="entry name" value="GNAT"/>
    <property type="match status" value="1"/>
</dbReference>
<dbReference type="SUPFAM" id="SSF55729">
    <property type="entry name" value="Acyl-CoA N-acyltransferases (Nat)"/>
    <property type="match status" value="1"/>
</dbReference>
<evidence type="ECO:0000313" key="2">
    <source>
        <dbReference type="EMBL" id="GAA4647919.1"/>
    </source>
</evidence>
<reference evidence="3" key="1">
    <citation type="journal article" date="2019" name="Int. J. Syst. Evol. Microbiol.">
        <title>The Global Catalogue of Microorganisms (GCM) 10K type strain sequencing project: providing services to taxonomists for standard genome sequencing and annotation.</title>
        <authorList>
            <consortium name="The Broad Institute Genomics Platform"/>
            <consortium name="The Broad Institute Genome Sequencing Center for Infectious Disease"/>
            <person name="Wu L."/>
            <person name="Ma J."/>
        </authorList>
    </citation>
    <scope>NUCLEOTIDE SEQUENCE [LARGE SCALE GENOMIC DNA]</scope>
    <source>
        <strain evidence="3">JCM 17805</strain>
    </source>
</reference>
<feature type="domain" description="N-acetyltransferase" evidence="1">
    <location>
        <begin position="2"/>
        <end position="150"/>
    </location>
</feature>
<proteinExistence type="predicted"/>
<accession>A0ABP8UVY3</accession>
<dbReference type="CDD" id="cd04301">
    <property type="entry name" value="NAT_SF"/>
    <property type="match status" value="1"/>
</dbReference>
<evidence type="ECO:0000259" key="1">
    <source>
        <dbReference type="PROSITE" id="PS51186"/>
    </source>
</evidence>
<sequence>MAVIRRMEVADVRRVVEMGHSLRNESRYAEYDFNFDRATDFVARHVSSDTYAGFLLEVEGEIVGVLLAYSTYIYFGHDVVAQESAFFIEPEYRGKKYLELLVNAYLKWAHKQGAKCAYLGVTTGVNEDRTVASLEKHGFHRFGSLLRRKI</sequence>
<organism evidence="2 3">
    <name type="scientific">Kistimonas scapharcae</name>
    <dbReference type="NCBI Taxonomy" id="1036133"/>
    <lineage>
        <taxon>Bacteria</taxon>
        <taxon>Pseudomonadati</taxon>
        <taxon>Pseudomonadota</taxon>
        <taxon>Gammaproteobacteria</taxon>
        <taxon>Oceanospirillales</taxon>
        <taxon>Endozoicomonadaceae</taxon>
        <taxon>Kistimonas</taxon>
    </lineage>
</organism>
<name>A0ABP8UVY3_9GAMM</name>
<dbReference type="RefSeq" id="WP_345192902.1">
    <property type="nucleotide sequence ID" value="NZ_BAABFL010000013.1"/>
</dbReference>
<keyword evidence="3" id="KW-1185">Reference proteome</keyword>
<dbReference type="InterPro" id="IPR016181">
    <property type="entry name" value="Acyl_CoA_acyltransferase"/>
</dbReference>
<dbReference type="InterPro" id="IPR000182">
    <property type="entry name" value="GNAT_dom"/>
</dbReference>
<protein>
    <recommendedName>
        <fullName evidence="1">N-acetyltransferase domain-containing protein</fullName>
    </recommendedName>
</protein>
<dbReference type="Proteomes" id="UP001500604">
    <property type="component" value="Unassembled WGS sequence"/>
</dbReference>
<gene>
    <name evidence="2" type="ORF">GCM10023116_01810</name>
</gene>
<comment type="caution">
    <text evidence="2">The sequence shown here is derived from an EMBL/GenBank/DDBJ whole genome shotgun (WGS) entry which is preliminary data.</text>
</comment>
<dbReference type="Pfam" id="PF00583">
    <property type="entry name" value="Acetyltransf_1"/>
    <property type="match status" value="1"/>
</dbReference>
<dbReference type="Gene3D" id="3.40.630.30">
    <property type="match status" value="1"/>
</dbReference>
<dbReference type="EMBL" id="BAABFL010000013">
    <property type="protein sequence ID" value="GAA4647919.1"/>
    <property type="molecule type" value="Genomic_DNA"/>
</dbReference>
<evidence type="ECO:0000313" key="3">
    <source>
        <dbReference type="Proteomes" id="UP001500604"/>
    </source>
</evidence>